<dbReference type="Proteomes" id="UP000663888">
    <property type="component" value="Unassembled WGS sequence"/>
</dbReference>
<evidence type="ECO:0000256" key="1">
    <source>
        <dbReference type="SAM" id="MobiDB-lite"/>
    </source>
</evidence>
<evidence type="ECO:0000313" key="2">
    <source>
        <dbReference type="EMBL" id="CAE6493758.1"/>
    </source>
</evidence>
<dbReference type="InterPro" id="IPR021858">
    <property type="entry name" value="Fun_TF"/>
</dbReference>
<dbReference type="EMBL" id="CAJMWX010001524">
    <property type="protein sequence ID" value="CAE6493758.1"/>
    <property type="molecule type" value="Genomic_DNA"/>
</dbReference>
<protein>
    <recommendedName>
        <fullName evidence="4">Fungal-specific transcription factor domain protein</fullName>
    </recommendedName>
</protein>
<proteinExistence type="predicted"/>
<feature type="compositionally biased region" description="Polar residues" evidence="1">
    <location>
        <begin position="94"/>
        <end position="105"/>
    </location>
</feature>
<organism evidence="2 3">
    <name type="scientific">Rhizoctonia solani</name>
    <dbReference type="NCBI Taxonomy" id="456999"/>
    <lineage>
        <taxon>Eukaryota</taxon>
        <taxon>Fungi</taxon>
        <taxon>Dikarya</taxon>
        <taxon>Basidiomycota</taxon>
        <taxon>Agaricomycotina</taxon>
        <taxon>Agaricomycetes</taxon>
        <taxon>Cantharellales</taxon>
        <taxon>Ceratobasidiaceae</taxon>
        <taxon>Rhizoctonia</taxon>
    </lineage>
</organism>
<evidence type="ECO:0000313" key="3">
    <source>
        <dbReference type="Proteomes" id="UP000663888"/>
    </source>
</evidence>
<sequence>MTSIQSTTDYFTPEADTPVASVGESNDQALLSPFDGLDSNPVLSPSNEGEVAPTVFDRISSPKALFSDFQAQGVDLSSQSPRPTVNPEVPLVPNRSTHGIAQQDGTPKHGEGVISVIHRELVLDKTAQSNALPFVLQGYGAWINRVALDPLKLTSISRNFVCSHFGDGDESRWILALLANIGSRIGSVELVEGKPDFMLSMLQTAVRRRLETANNGRITLVKALDSAVEAMMIHFHVSPISDTMTLMYEAAPIFGQLCSDPPGTPINLLSLLQQPLGSLWHYAFIDILFGVTTDTPTLFRYEASIASYQHPNLYRESQGDSMIQWLRGVPSQLILAFAHMRSIREDGRTPDESTVTLLERAIHELPPFNGSSSDRFLAVMRSVVQECWKQAAFIYLYMGVCGESSDTPRVKNVFQRYMRLLNGTKPGRLPDEFLIVTLQLISPAAQRQRDREVLKQRALKLYTRDRTHLATTFILFVMGDVWTRADAEGRPIMWSDVAVSRKRLLGA</sequence>
<gene>
    <name evidence="2" type="ORF">RDB_LOCUS144252</name>
</gene>
<feature type="region of interest" description="Disordered" evidence="1">
    <location>
        <begin position="74"/>
        <end position="109"/>
    </location>
</feature>
<dbReference type="AlphaFoldDB" id="A0A8H3CRA5"/>
<feature type="compositionally biased region" description="Polar residues" evidence="1">
    <location>
        <begin position="1"/>
        <end position="10"/>
    </location>
</feature>
<reference evidence="2" key="1">
    <citation type="submission" date="2021-01" db="EMBL/GenBank/DDBJ databases">
        <authorList>
            <person name="Kaushik A."/>
        </authorList>
    </citation>
    <scope>NUCLEOTIDE SEQUENCE</scope>
    <source>
        <strain evidence="2">AG4-R118</strain>
    </source>
</reference>
<evidence type="ECO:0008006" key="4">
    <source>
        <dbReference type="Google" id="ProtNLM"/>
    </source>
</evidence>
<dbReference type="Pfam" id="PF11951">
    <property type="entry name" value="Fungal_trans_2"/>
    <property type="match status" value="1"/>
</dbReference>
<name>A0A8H3CRA5_9AGAM</name>
<comment type="caution">
    <text evidence="2">The sequence shown here is derived from an EMBL/GenBank/DDBJ whole genome shotgun (WGS) entry which is preliminary data.</text>
</comment>
<accession>A0A8H3CRA5</accession>
<feature type="region of interest" description="Disordered" evidence="1">
    <location>
        <begin position="1"/>
        <end position="49"/>
    </location>
</feature>